<sequence>MFDGDPLVQKKKQSVIDVGQRTQLDIVNGEIRRNKEMLTNLRLENTQLQIAMRQAVRGQHQGKDEDYFRREEEQLQNKLYLLKRSLNSVTGKKEELAREIERTMEETNFIMKEGGPVVDENSTVGQKIRALENRLDKCLIKHNEVNAIRRTYETLLERLQQEQSGFDTQLAAMEKTLQCKEKDLVDLNSVAADATKGRDAAKAELQRLKSQITRERRVQKKDIAERRVFVMSKREQLEKRAQTLRDKIEKGEERRLRARLAISNSQKKRLRVNAQKKLQPEDVEQQKRQREMYNRLKEITMSNNVTDVIYKLQERRDANAQLLLTVKEADSAEASLKEERKKLQDEWEELQQQNGGTSKALMQQQQLQSQGGHFGMEVDDIGKGGRSGLLEKGSTSLAHVVEQRAIARRRVLEEFDDHLSNRQNELEEAQRLQDSLGKMLLDVDAGVHHLAEKIACGEVLGSITGMVSTARPSMDVTLSPGSNSCVARGDAVVDLLRSCGLKLQRMLDAMQKSELETTAKLVARWHGSLPQSNIRVPLERTASIDEKQANDDMEDPGGAGFYLGSTEKRRSVSDEGEPVIGSRKWLGAAAGRGAITDDFPENEIHDRNELKMMSITTVERERKKARKQMQQRSKEEKP</sequence>
<feature type="region of interest" description="Disordered" evidence="3">
    <location>
        <begin position="545"/>
        <end position="578"/>
    </location>
</feature>
<dbReference type="InterPro" id="IPR049258">
    <property type="entry name" value="ODAD1_CC"/>
</dbReference>
<evidence type="ECO:0000256" key="2">
    <source>
        <dbReference type="SAM" id="Coils"/>
    </source>
</evidence>
<proteinExistence type="predicted"/>
<accession>K2NH09</accession>
<dbReference type="AlphaFoldDB" id="K2NH09"/>
<dbReference type="Pfam" id="PF21773">
    <property type="entry name" value="ODAD1_CC"/>
    <property type="match status" value="1"/>
</dbReference>
<dbReference type="GO" id="GO:0097542">
    <property type="term" value="C:ciliary tip"/>
    <property type="evidence" value="ECO:0007669"/>
    <property type="project" value="TreeGrafter"/>
</dbReference>
<dbReference type="GO" id="GO:0003341">
    <property type="term" value="P:cilium movement"/>
    <property type="evidence" value="ECO:0007669"/>
    <property type="project" value="InterPro"/>
</dbReference>
<organism evidence="5 6">
    <name type="scientific">Trypanosoma cruzi marinkellei</name>
    <dbReference type="NCBI Taxonomy" id="85056"/>
    <lineage>
        <taxon>Eukaryota</taxon>
        <taxon>Discoba</taxon>
        <taxon>Euglenozoa</taxon>
        <taxon>Kinetoplastea</taxon>
        <taxon>Metakinetoplastina</taxon>
        <taxon>Trypanosomatida</taxon>
        <taxon>Trypanosomatidae</taxon>
        <taxon>Trypanosoma</taxon>
        <taxon>Schizotrypanum</taxon>
    </lineage>
</organism>
<dbReference type="OrthoDB" id="10255247at2759"/>
<gene>
    <name evidence="5" type="ORF">MOQ_001164</name>
</gene>
<evidence type="ECO:0000259" key="4">
    <source>
        <dbReference type="Pfam" id="PF21773"/>
    </source>
</evidence>
<keyword evidence="1 2" id="KW-0175">Coiled coil</keyword>
<evidence type="ECO:0000313" key="6">
    <source>
        <dbReference type="Proteomes" id="UP000007350"/>
    </source>
</evidence>
<feature type="region of interest" description="Disordered" evidence="3">
    <location>
        <begin position="612"/>
        <end position="638"/>
    </location>
</feature>
<evidence type="ECO:0000256" key="1">
    <source>
        <dbReference type="ARBA" id="ARBA00023054"/>
    </source>
</evidence>
<dbReference type="Proteomes" id="UP000007350">
    <property type="component" value="Unassembled WGS sequence"/>
</dbReference>
<protein>
    <recommendedName>
        <fullName evidence="4">ODAD1 central coiled coil region domain-containing protein</fullName>
    </recommendedName>
</protein>
<feature type="coiled-coil region" evidence="2">
    <location>
        <begin position="86"/>
        <end position="113"/>
    </location>
</feature>
<feature type="domain" description="ODAD1 central coiled coil region" evidence="4">
    <location>
        <begin position="127"/>
        <end position="368"/>
    </location>
</feature>
<feature type="coiled-coil region" evidence="2">
    <location>
        <begin position="142"/>
        <end position="254"/>
    </location>
</feature>
<dbReference type="InterPro" id="IPR033192">
    <property type="entry name" value="ODAD3"/>
</dbReference>
<dbReference type="PANTHER" id="PTHR46518">
    <property type="entry name" value="COILED-COIL DOMAIN-CONTAINING PROTEIN 151"/>
    <property type="match status" value="1"/>
</dbReference>
<reference evidence="5 6" key="1">
    <citation type="journal article" date="2012" name="BMC Genomics">
        <title>Comparative genomic analysis of human infective Trypanosoma cruzi lineages with the bat-restricted subspecies T. cruzi marinkellei.</title>
        <authorList>
            <person name="Franzen O."/>
            <person name="Talavera-Lopez C."/>
            <person name="Ochaya S."/>
            <person name="Butler C.E."/>
            <person name="Messenger L.A."/>
            <person name="Lewis M.D."/>
            <person name="Llewellyn M.S."/>
            <person name="Marinkelle C.J."/>
            <person name="Tyler K.M."/>
            <person name="Miles M.A."/>
            <person name="Andersson B."/>
        </authorList>
    </citation>
    <scope>NUCLEOTIDE SEQUENCE [LARGE SCALE GENOMIC DNA]</scope>
    <source>
        <strain evidence="5 6">B7</strain>
    </source>
</reference>
<comment type="caution">
    <text evidence="5">The sequence shown here is derived from an EMBL/GenBank/DDBJ whole genome shotgun (WGS) entry which is preliminary data.</text>
</comment>
<dbReference type="PANTHER" id="PTHR46518:SF2">
    <property type="match status" value="1"/>
</dbReference>
<dbReference type="GO" id="GO:0036158">
    <property type="term" value="P:outer dynein arm assembly"/>
    <property type="evidence" value="ECO:0007669"/>
    <property type="project" value="InterPro"/>
</dbReference>
<dbReference type="GO" id="GO:0035253">
    <property type="term" value="C:ciliary rootlet"/>
    <property type="evidence" value="ECO:0007669"/>
    <property type="project" value="TreeGrafter"/>
</dbReference>
<dbReference type="EMBL" id="AHKC01005240">
    <property type="protein sequence ID" value="EKF38625.1"/>
    <property type="molecule type" value="Genomic_DNA"/>
</dbReference>
<evidence type="ECO:0000313" key="5">
    <source>
        <dbReference type="EMBL" id="EKF38625.1"/>
    </source>
</evidence>
<keyword evidence="6" id="KW-1185">Reference proteome</keyword>
<dbReference type="GO" id="GO:0036064">
    <property type="term" value="C:ciliary basal body"/>
    <property type="evidence" value="ECO:0007669"/>
    <property type="project" value="TreeGrafter"/>
</dbReference>
<name>K2NH09_TRYCR</name>
<evidence type="ECO:0000256" key="3">
    <source>
        <dbReference type="SAM" id="MobiDB-lite"/>
    </source>
</evidence>
<feature type="coiled-coil region" evidence="2">
    <location>
        <begin position="326"/>
        <end position="353"/>
    </location>
</feature>